<proteinExistence type="predicted"/>
<dbReference type="InParanoid" id="A0A194X8U6"/>
<dbReference type="AlphaFoldDB" id="A0A194X8U6"/>
<keyword evidence="1" id="KW-1133">Transmembrane helix</keyword>
<dbReference type="Proteomes" id="UP000070700">
    <property type="component" value="Unassembled WGS sequence"/>
</dbReference>
<keyword evidence="4" id="KW-1185">Reference proteome</keyword>
<feature type="transmembrane region" description="Helical" evidence="1">
    <location>
        <begin position="86"/>
        <end position="105"/>
    </location>
</feature>
<feature type="signal peptide" evidence="2">
    <location>
        <begin position="1"/>
        <end position="19"/>
    </location>
</feature>
<gene>
    <name evidence="3" type="ORF">LY89DRAFT_670044</name>
</gene>
<reference evidence="3 4" key="1">
    <citation type="submission" date="2015-10" db="EMBL/GenBank/DDBJ databases">
        <title>Full genome of DAOMC 229536 Phialocephala scopiformis, a fungal endophyte of spruce producing the potent anti-insectan compound rugulosin.</title>
        <authorList>
            <consortium name="DOE Joint Genome Institute"/>
            <person name="Walker A.K."/>
            <person name="Frasz S.L."/>
            <person name="Seifert K.A."/>
            <person name="Miller J.D."/>
            <person name="Mondo S.J."/>
            <person name="Labutti K."/>
            <person name="Lipzen A."/>
            <person name="Dockter R."/>
            <person name="Kennedy M."/>
            <person name="Grigoriev I.V."/>
            <person name="Spatafora J.W."/>
        </authorList>
    </citation>
    <scope>NUCLEOTIDE SEQUENCE [LARGE SCALE GENOMIC DNA]</scope>
    <source>
        <strain evidence="3 4">CBS 120377</strain>
    </source>
</reference>
<sequence length="107" mass="11119">MRTQLLFPLVLLLLTLTTATLTTLTTPPSASPSPTLELTNLTTNDTNTEVSKHNCWGVNCCNYYACGQNGCICSDGTKVRVLFGDLGSAVLVGGLLGIVGAGMVARG</sequence>
<dbReference type="GeneID" id="28822867"/>
<organism evidence="3 4">
    <name type="scientific">Mollisia scopiformis</name>
    <name type="common">Conifer needle endophyte fungus</name>
    <name type="synonym">Phialocephala scopiformis</name>
    <dbReference type="NCBI Taxonomy" id="149040"/>
    <lineage>
        <taxon>Eukaryota</taxon>
        <taxon>Fungi</taxon>
        <taxon>Dikarya</taxon>
        <taxon>Ascomycota</taxon>
        <taxon>Pezizomycotina</taxon>
        <taxon>Leotiomycetes</taxon>
        <taxon>Helotiales</taxon>
        <taxon>Mollisiaceae</taxon>
        <taxon>Mollisia</taxon>
    </lineage>
</organism>
<evidence type="ECO:0000313" key="4">
    <source>
        <dbReference type="Proteomes" id="UP000070700"/>
    </source>
</evidence>
<keyword evidence="1" id="KW-0812">Transmembrane</keyword>
<keyword evidence="1" id="KW-0472">Membrane</keyword>
<dbReference type="KEGG" id="psco:LY89DRAFT_670044"/>
<name>A0A194X8U6_MOLSC</name>
<evidence type="ECO:0000256" key="1">
    <source>
        <dbReference type="SAM" id="Phobius"/>
    </source>
</evidence>
<evidence type="ECO:0000256" key="2">
    <source>
        <dbReference type="SAM" id="SignalP"/>
    </source>
</evidence>
<dbReference type="EMBL" id="KQ947416">
    <property type="protein sequence ID" value="KUJ16539.1"/>
    <property type="molecule type" value="Genomic_DNA"/>
</dbReference>
<evidence type="ECO:0000313" key="3">
    <source>
        <dbReference type="EMBL" id="KUJ16539.1"/>
    </source>
</evidence>
<protein>
    <submittedName>
        <fullName evidence="3">Uncharacterized protein</fullName>
    </submittedName>
</protein>
<accession>A0A194X8U6</accession>
<feature type="chain" id="PRO_5008268023" evidence="2">
    <location>
        <begin position="20"/>
        <end position="107"/>
    </location>
</feature>
<keyword evidence="2" id="KW-0732">Signal</keyword>
<dbReference type="RefSeq" id="XP_018070894.1">
    <property type="nucleotide sequence ID" value="XM_018213141.1"/>
</dbReference>